<comment type="caution">
    <text evidence="1">The sequence shown here is derived from an EMBL/GenBank/DDBJ whole genome shotgun (WGS) entry which is preliminary data.</text>
</comment>
<evidence type="ECO:0000313" key="1">
    <source>
        <dbReference type="EMBL" id="CCH73495.1"/>
    </source>
</evidence>
<accession>W6JXX4</accession>
<reference evidence="1 2" key="1">
    <citation type="journal article" date="2013" name="ISME J.">
        <title>A metabolic model for members of the genus Tetrasphaera involved in enhanced biological phosphorus removal.</title>
        <authorList>
            <person name="Kristiansen R."/>
            <person name="Nguyen H.T.T."/>
            <person name="Saunders A.M."/>
            <person name="Nielsen J.L."/>
            <person name="Wimmer R."/>
            <person name="Le V.Q."/>
            <person name="McIlroy S.J."/>
            <person name="Petrovski S."/>
            <person name="Seviour R.J."/>
            <person name="Calteau A."/>
            <person name="Nielsen K.L."/>
            <person name="Nielsen P.H."/>
        </authorList>
    </citation>
    <scope>NUCLEOTIDE SEQUENCE [LARGE SCALE GENOMIC DNA]</scope>
    <source>
        <strain evidence="1 2">Ben110</strain>
    </source>
</reference>
<protein>
    <submittedName>
        <fullName evidence="1">Uncharacterized protein</fullName>
    </submittedName>
</protein>
<dbReference type="Proteomes" id="UP000035763">
    <property type="component" value="Unassembled WGS sequence"/>
</dbReference>
<organism evidence="1 2">
    <name type="scientific">Nostocoides australiense Ben110</name>
    <dbReference type="NCBI Taxonomy" id="1193182"/>
    <lineage>
        <taxon>Bacteria</taxon>
        <taxon>Bacillati</taxon>
        <taxon>Actinomycetota</taxon>
        <taxon>Actinomycetes</taxon>
        <taxon>Micrococcales</taxon>
        <taxon>Intrasporangiaceae</taxon>
        <taxon>Nostocoides</taxon>
    </lineage>
</organism>
<keyword evidence="2" id="KW-1185">Reference proteome</keyword>
<name>W6JXX4_9MICO</name>
<evidence type="ECO:0000313" key="2">
    <source>
        <dbReference type="Proteomes" id="UP000035763"/>
    </source>
</evidence>
<dbReference type="AlphaFoldDB" id="W6JXX4"/>
<dbReference type="EMBL" id="CAJA01000205">
    <property type="protein sequence ID" value="CCH73495.1"/>
    <property type="molecule type" value="Genomic_DNA"/>
</dbReference>
<proteinExistence type="predicted"/>
<sequence>MSSTPTIRITGPESLLSALPHLLGYQLLRTNDGVTMRPWACPVGREGGLRVV</sequence>
<gene>
    <name evidence="1" type="ORF">BN11_2830003</name>
</gene>